<dbReference type="PANTHER" id="PTHR46481:SF10">
    <property type="entry name" value="ZINC FINGER BED DOMAIN-CONTAINING PROTEIN 39"/>
    <property type="match status" value="1"/>
</dbReference>
<dbReference type="EMBL" id="JARBHB010000003">
    <property type="protein sequence ID" value="KAJ8889259.1"/>
    <property type="molecule type" value="Genomic_DNA"/>
</dbReference>
<dbReference type="PANTHER" id="PTHR46481">
    <property type="entry name" value="ZINC FINGER BED DOMAIN-CONTAINING PROTEIN 4"/>
    <property type="match status" value="1"/>
</dbReference>
<comment type="subcellular location">
    <subcellularLocation>
        <location evidence="1">Nucleus</location>
    </subcellularLocation>
</comment>
<dbReference type="Proteomes" id="UP001159363">
    <property type="component" value="Chromosome 3"/>
</dbReference>
<gene>
    <name evidence="6" type="ORF">PR048_008757</name>
</gene>
<evidence type="ECO:0000256" key="3">
    <source>
        <dbReference type="ARBA" id="ARBA00022771"/>
    </source>
</evidence>
<evidence type="ECO:0000256" key="2">
    <source>
        <dbReference type="ARBA" id="ARBA00022723"/>
    </source>
</evidence>
<evidence type="ECO:0000256" key="4">
    <source>
        <dbReference type="ARBA" id="ARBA00022833"/>
    </source>
</evidence>
<evidence type="ECO:0000256" key="5">
    <source>
        <dbReference type="ARBA" id="ARBA00023242"/>
    </source>
</evidence>
<keyword evidence="7" id="KW-1185">Reference proteome</keyword>
<organism evidence="6 7">
    <name type="scientific">Dryococelus australis</name>
    <dbReference type="NCBI Taxonomy" id="614101"/>
    <lineage>
        <taxon>Eukaryota</taxon>
        <taxon>Metazoa</taxon>
        <taxon>Ecdysozoa</taxon>
        <taxon>Arthropoda</taxon>
        <taxon>Hexapoda</taxon>
        <taxon>Insecta</taxon>
        <taxon>Pterygota</taxon>
        <taxon>Neoptera</taxon>
        <taxon>Polyneoptera</taxon>
        <taxon>Phasmatodea</taxon>
        <taxon>Verophasmatodea</taxon>
        <taxon>Anareolatae</taxon>
        <taxon>Phasmatidae</taxon>
        <taxon>Eurycanthinae</taxon>
        <taxon>Dryococelus</taxon>
    </lineage>
</organism>
<keyword evidence="5" id="KW-0539">Nucleus</keyword>
<protein>
    <submittedName>
        <fullName evidence="6">Uncharacterized protein</fullName>
    </submittedName>
</protein>
<proteinExistence type="predicted"/>
<accession>A0ABQ9HY18</accession>
<sequence>MKEKLKPGDPRGESYHKTDWRDDMVSARYPQGNNSANKLVPNIYAKTVLCTQNTLEESEFVRVTMDQWTSSANDDYLRVTVHFIDNSFIAQHLCIERYLIQHRTSSVFLQKTLLEWKINEKVLVVDENARNVVAALNLSSFSHILAWHTHCS</sequence>
<evidence type="ECO:0000313" key="6">
    <source>
        <dbReference type="EMBL" id="KAJ8889259.1"/>
    </source>
</evidence>
<reference evidence="6 7" key="1">
    <citation type="submission" date="2023-02" db="EMBL/GenBank/DDBJ databases">
        <title>LHISI_Scaffold_Assembly.</title>
        <authorList>
            <person name="Stuart O.P."/>
            <person name="Cleave R."/>
            <person name="Magrath M.J.L."/>
            <person name="Mikheyev A.S."/>
        </authorList>
    </citation>
    <scope>NUCLEOTIDE SEQUENCE [LARGE SCALE GENOMIC DNA]</scope>
    <source>
        <strain evidence="6">Daus_M_001</strain>
        <tissue evidence="6">Leg muscle</tissue>
    </source>
</reference>
<evidence type="ECO:0000256" key="1">
    <source>
        <dbReference type="ARBA" id="ARBA00004123"/>
    </source>
</evidence>
<keyword evidence="2" id="KW-0479">Metal-binding</keyword>
<name>A0ABQ9HY18_9NEOP</name>
<keyword evidence="3" id="KW-0863">Zinc-finger</keyword>
<evidence type="ECO:0000313" key="7">
    <source>
        <dbReference type="Proteomes" id="UP001159363"/>
    </source>
</evidence>
<comment type="caution">
    <text evidence="6">The sequence shown here is derived from an EMBL/GenBank/DDBJ whole genome shotgun (WGS) entry which is preliminary data.</text>
</comment>
<dbReference type="InterPro" id="IPR052035">
    <property type="entry name" value="ZnF_BED_domain_contain"/>
</dbReference>
<keyword evidence="4" id="KW-0862">Zinc</keyword>